<feature type="domain" description="FAD dependent oxidoreductase" evidence="7">
    <location>
        <begin position="6"/>
        <end position="344"/>
    </location>
</feature>
<dbReference type="Pfam" id="PF01266">
    <property type="entry name" value="DAO"/>
    <property type="match status" value="1"/>
</dbReference>
<keyword evidence="10" id="KW-1185">Reference proteome</keyword>
<accession>A0A5C6U848</accession>
<dbReference type="InterPro" id="IPR036188">
    <property type="entry name" value="FAD/NAD-bd_sf"/>
</dbReference>
<dbReference type="GO" id="GO:0046168">
    <property type="term" value="P:glycerol-3-phosphate catabolic process"/>
    <property type="evidence" value="ECO:0007669"/>
    <property type="project" value="TreeGrafter"/>
</dbReference>
<keyword evidence="4" id="KW-0274">FAD</keyword>
<evidence type="ECO:0000256" key="3">
    <source>
        <dbReference type="ARBA" id="ARBA00022630"/>
    </source>
</evidence>
<dbReference type="PRINTS" id="PR01001">
    <property type="entry name" value="FADG3PDH"/>
</dbReference>
<protein>
    <recommendedName>
        <fullName evidence="6">Glycerol-3-phosphate dehydrogenase</fullName>
        <ecNumber evidence="6">1.1.5.3</ecNumber>
    </recommendedName>
</protein>
<evidence type="ECO:0000256" key="5">
    <source>
        <dbReference type="ARBA" id="ARBA00023002"/>
    </source>
</evidence>
<dbReference type="RefSeq" id="WP_147123536.1">
    <property type="nucleotide sequence ID" value="NZ_VOPY01000003.1"/>
</dbReference>
<keyword evidence="5 6" id="KW-0560">Oxidoreductase</keyword>
<dbReference type="Gene3D" id="3.30.9.10">
    <property type="entry name" value="D-Amino Acid Oxidase, subunit A, domain 2"/>
    <property type="match status" value="1"/>
</dbReference>
<sequence>MENAFDLIVIGGGINGAGVARDAAGRGLKVALVERDDLAAHTSSASSKLVHGGIRYLEQYEFSLVRKALKEREVLLHIAPHIVWPMRFVLPHDARLRPAWMIRIGLLLYDWLDMRRSLPGSKGVRLDRPPFAGLLAGDYTRGFEYSDCWVDDARLVVLNAVDAKAHGATILTRHACVGIARDGDLWRVAVRGDGEDFTLTARAVVNAAGPWVEQVMALTGSAMASSAPAGHVVRLVKGSHIVVPRIHDLDRAFIFQNDDRRIVFALPYEQDFTLIGTTDADPPPLSEMGEVAISDGETDYLIDVANRHFAKAIDRSDIVWTYAGVRSLYDDGSTDAADVTRNYVLKHDGGGDVPQAVHIIGGKITTYRRLAEDVLALLAPEIDAGRGDWTADSPLPGGTIGAGGPSAYAAVLASQYPALPPAMLARYARSYGSASNAILGDAKRPSDLGQHFGADLYEAEVQHLIDNEFARTADDVLWRRTKLGLRLSAGEVERLGDHIAGALAQIRRPAAP</sequence>
<dbReference type="NCBIfam" id="NF008899">
    <property type="entry name" value="PRK12266.1"/>
    <property type="match status" value="1"/>
</dbReference>
<dbReference type="PANTHER" id="PTHR11985:SF15">
    <property type="entry name" value="GLYCEROL-3-PHOSPHATE DEHYDROGENASE, MITOCHONDRIAL"/>
    <property type="match status" value="1"/>
</dbReference>
<dbReference type="NCBIfam" id="NF009906">
    <property type="entry name" value="PRK13369.1"/>
    <property type="match status" value="1"/>
</dbReference>
<dbReference type="GO" id="GO:0009331">
    <property type="term" value="C:glycerol-3-phosphate dehydrogenase (FAD) complex"/>
    <property type="evidence" value="ECO:0007669"/>
    <property type="project" value="UniProtKB-UniRule"/>
</dbReference>
<feature type="domain" description="Alpha-glycerophosphate oxidase C-terminal" evidence="8">
    <location>
        <begin position="390"/>
        <end position="486"/>
    </location>
</feature>
<evidence type="ECO:0000259" key="8">
    <source>
        <dbReference type="Pfam" id="PF16901"/>
    </source>
</evidence>
<comment type="catalytic activity">
    <reaction evidence="6">
        <text>a quinone + sn-glycerol 3-phosphate = dihydroxyacetone phosphate + a quinol</text>
        <dbReference type="Rhea" id="RHEA:18977"/>
        <dbReference type="ChEBI" id="CHEBI:24646"/>
        <dbReference type="ChEBI" id="CHEBI:57597"/>
        <dbReference type="ChEBI" id="CHEBI:57642"/>
        <dbReference type="ChEBI" id="CHEBI:132124"/>
        <dbReference type="EC" id="1.1.5.3"/>
    </reaction>
</comment>
<evidence type="ECO:0000256" key="2">
    <source>
        <dbReference type="ARBA" id="ARBA00007330"/>
    </source>
</evidence>
<evidence type="ECO:0000256" key="6">
    <source>
        <dbReference type="RuleBase" id="RU361217"/>
    </source>
</evidence>
<organism evidence="9 10">
    <name type="scientific">Flavisphingopyxis soli</name>
    <dbReference type="NCBI Taxonomy" id="2601267"/>
    <lineage>
        <taxon>Bacteria</taxon>
        <taxon>Pseudomonadati</taxon>
        <taxon>Pseudomonadota</taxon>
        <taxon>Alphaproteobacteria</taxon>
        <taxon>Sphingomonadales</taxon>
        <taxon>Sphingopyxidaceae</taxon>
        <taxon>Flavisphingopyxis</taxon>
    </lineage>
</organism>
<evidence type="ECO:0000256" key="1">
    <source>
        <dbReference type="ARBA" id="ARBA00001974"/>
    </source>
</evidence>
<name>A0A5C6U848_9SPHN</name>
<dbReference type="Proteomes" id="UP000321129">
    <property type="component" value="Unassembled WGS sequence"/>
</dbReference>
<evidence type="ECO:0000313" key="10">
    <source>
        <dbReference type="Proteomes" id="UP000321129"/>
    </source>
</evidence>
<dbReference type="AlphaFoldDB" id="A0A5C6U848"/>
<dbReference type="PROSITE" id="PS00977">
    <property type="entry name" value="FAD_G3PDH_1"/>
    <property type="match status" value="1"/>
</dbReference>
<evidence type="ECO:0000313" key="9">
    <source>
        <dbReference type="EMBL" id="TXC68301.1"/>
    </source>
</evidence>
<evidence type="ECO:0000256" key="4">
    <source>
        <dbReference type="ARBA" id="ARBA00022827"/>
    </source>
</evidence>
<dbReference type="Gene3D" id="3.50.50.60">
    <property type="entry name" value="FAD/NAD(P)-binding domain"/>
    <property type="match status" value="1"/>
</dbReference>
<reference evidence="9 10" key="1">
    <citation type="submission" date="2019-08" db="EMBL/GenBank/DDBJ databases">
        <title>Sphingorhabdus soil sp. nov., isolated from arctic soil.</title>
        <authorList>
            <person name="Liu Y."/>
        </authorList>
    </citation>
    <scope>NUCLEOTIDE SEQUENCE [LARGE SCALE GENOMIC DNA]</scope>
    <source>
        <strain evidence="9 10">D-2Q-5-6</strain>
    </source>
</reference>
<dbReference type="OrthoDB" id="9766796at2"/>
<dbReference type="GO" id="GO:0004368">
    <property type="term" value="F:glycerol-3-phosphate dehydrogenase (quinone) activity"/>
    <property type="evidence" value="ECO:0007669"/>
    <property type="project" value="UniProtKB-EC"/>
</dbReference>
<dbReference type="Gene3D" id="1.10.8.870">
    <property type="entry name" value="Alpha-glycerophosphate oxidase, cap domain"/>
    <property type="match status" value="1"/>
</dbReference>
<dbReference type="InterPro" id="IPR006076">
    <property type="entry name" value="FAD-dep_OxRdtase"/>
</dbReference>
<comment type="caution">
    <text evidence="9">The sequence shown here is derived from an EMBL/GenBank/DDBJ whole genome shotgun (WGS) entry which is preliminary data.</text>
</comment>
<proteinExistence type="inferred from homology"/>
<dbReference type="PANTHER" id="PTHR11985">
    <property type="entry name" value="GLYCEROL-3-PHOSPHATE DEHYDROGENASE"/>
    <property type="match status" value="1"/>
</dbReference>
<dbReference type="Gene3D" id="6.10.250.1890">
    <property type="match status" value="1"/>
</dbReference>
<comment type="similarity">
    <text evidence="2 6">Belongs to the FAD-dependent glycerol-3-phosphate dehydrogenase family.</text>
</comment>
<dbReference type="InterPro" id="IPR038299">
    <property type="entry name" value="DAO_C_sf"/>
</dbReference>
<dbReference type="InterPro" id="IPR031656">
    <property type="entry name" value="DAO_C"/>
</dbReference>
<dbReference type="PROSITE" id="PS00978">
    <property type="entry name" value="FAD_G3PDH_2"/>
    <property type="match status" value="1"/>
</dbReference>
<gene>
    <name evidence="9" type="ORF">FSZ31_11525</name>
</gene>
<dbReference type="InterPro" id="IPR000447">
    <property type="entry name" value="G3P_DH_FAD-dep"/>
</dbReference>
<dbReference type="Pfam" id="PF16901">
    <property type="entry name" value="DAO_C"/>
    <property type="match status" value="1"/>
</dbReference>
<evidence type="ECO:0000259" key="7">
    <source>
        <dbReference type="Pfam" id="PF01266"/>
    </source>
</evidence>
<keyword evidence="3 6" id="KW-0285">Flavoprotein</keyword>
<comment type="cofactor">
    <cofactor evidence="1 6">
        <name>FAD</name>
        <dbReference type="ChEBI" id="CHEBI:57692"/>
    </cofactor>
</comment>
<dbReference type="SUPFAM" id="SSF51905">
    <property type="entry name" value="FAD/NAD(P)-binding domain"/>
    <property type="match status" value="1"/>
</dbReference>
<dbReference type="EMBL" id="VOPY01000003">
    <property type="protein sequence ID" value="TXC68301.1"/>
    <property type="molecule type" value="Genomic_DNA"/>
</dbReference>
<dbReference type="SUPFAM" id="SSF54373">
    <property type="entry name" value="FAD-linked reductases, C-terminal domain"/>
    <property type="match status" value="1"/>
</dbReference>
<dbReference type="EC" id="1.1.5.3" evidence="6"/>